<feature type="domain" description="Transposase IS30-like HTH" evidence="2">
    <location>
        <begin position="5"/>
        <end position="46"/>
    </location>
</feature>
<dbReference type="Gene3D" id="1.10.10.60">
    <property type="entry name" value="Homeodomain-like"/>
    <property type="match status" value="1"/>
</dbReference>
<dbReference type="Pfam" id="PF13936">
    <property type="entry name" value="HTH_38"/>
    <property type="match status" value="1"/>
</dbReference>
<evidence type="ECO:0000313" key="3">
    <source>
        <dbReference type="EMBL" id="MCC4618911.1"/>
    </source>
</evidence>
<dbReference type="Proteomes" id="UP001199206">
    <property type="component" value="Unassembled WGS sequence"/>
</dbReference>
<feature type="compositionally biased region" description="Polar residues" evidence="1">
    <location>
        <begin position="36"/>
        <end position="51"/>
    </location>
</feature>
<reference evidence="3 4" key="1">
    <citation type="submission" date="2021-10" db="EMBL/GenBank/DDBJ databases">
        <title>Genome sequencing of Xanthomonas strains from NCPPB.</title>
        <authorList>
            <person name="Hussein R."/>
            <person name="Harrison J."/>
            <person name="Studholme D.J."/>
            <person name="Vicente J."/>
            <person name="Grant M."/>
        </authorList>
    </citation>
    <scope>NUCLEOTIDE SEQUENCE [LARGE SCALE GENOMIC DNA]</scope>
    <source>
        <strain evidence="3 4">NCPPB 101</strain>
    </source>
</reference>
<dbReference type="InterPro" id="IPR025246">
    <property type="entry name" value="IS30-like_HTH"/>
</dbReference>
<protein>
    <submittedName>
        <fullName evidence="3">Helix-turn-helix domain-containing protein</fullName>
    </submittedName>
</protein>
<dbReference type="InterPro" id="IPR013324">
    <property type="entry name" value="RNA_pol_sigma_r3/r4-like"/>
</dbReference>
<dbReference type="SUPFAM" id="SSF88659">
    <property type="entry name" value="Sigma3 and sigma4 domains of RNA polymerase sigma factors"/>
    <property type="match status" value="1"/>
</dbReference>
<dbReference type="RefSeq" id="WP_084624501.1">
    <property type="nucleotide sequence ID" value="NZ_CAWLZN010000001.1"/>
</dbReference>
<organism evidence="3 4">
    <name type="scientific">Xanthomonas cassavae CFBP 4642</name>
    <dbReference type="NCBI Taxonomy" id="1219375"/>
    <lineage>
        <taxon>Bacteria</taxon>
        <taxon>Pseudomonadati</taxon>
        <taxon>Pseudomonadota</taxon>
        <taxon>Gammaproteobacteria</taxon>
        <taxon>Lysobacterales</taxon>
        <taxon>Lysobacteraceae</taxon>
        <taxon>Xanthomonas</taxon>
    </lineage>
</organism>
<proteinExistence type="predicted"/>
<evidence type="ECO:0000256" key="1">
    <source>
        <dbReference type="SAM" id="MobiDB-lite"/>
    </source>
</evidence>
<evidence type="ECO:0000313" key="4">
    <source>
        <dbReference type="Proteomes" id="UP001199206"/>
    </source>
</evidence>
<sequence>MGRQYSHLSPEERAVLQVERDRGTSLRAIGRRLGRSASTLSRKIGRQQSSR</sequence>
<gene>
    <name evidence="3" type="ORF">LL965_02020</name>
</gene>
<name>A0ABS8H9R8_9XANT</name>
<keyword evidence="4" id="KW-1185">Reference proteome</keyword>
<comment type="caution">
    <text evidence="3">The sequence shown here is derived from an EMBL/GenBank/DDBJ whole genome shotgun (WGS) entry which is preliminary data.</text>
</comment>
<dbReference type="EMBL" id="JAJGQJ010000002">
    <property type="protein sequence ID" value="MCC4618911.1"/>
    <property type="molecule type" value="Genomic_DNA"/>
</dbReference>
<feature type="region of interest" description="Disordered" evidence="1">
    <location>
        <begin position="27"/>
        <end position="51"/>
    </location>
</feature>
<accession>A0ABS8H9R8</accession>
<evidence type="ECO:0000259" key="2">
    <source>
        <dbReference type="Pfam" id="PF13936"/>
    </source>
</evidence>